<sequence length="403" mass="44312">MSRRVKAILQLNLDRISMKTSEALDKQETIIYSKAQNNLQARRLRMCLRCQDKNLPMSPTVCSSERVPNRIGSQCTGPNGIFGCSFCAAVQSKCRWLDLEKIMERKLAEEATRQTQEHIASTDAYLKEQFPQQFPETLASNEREWSAEADSGCSSAQVLSTGRTSSSDTLDDHPMGDVQPVPKAAYPPMPNDNILGPVAHRSLQPVPNVFESSQATTLSVDDGSLNGIYDTTTIGEPSPFAPRDDSLPPSGSIMSALARFFNLDMPTNNSDATGTSSNGFDSDIRCDLIPATFDSNSDSSFEFVPPIPTGSSSTLQQPDADTGSNFDSISSFDFVPEGNQYEMNMDISFPSLLNDAYTFRDQTAYSISHIPFPDFHDSAWVYIASDFERTLNDSSHRGLLVQA</sequence>
<dbReference type="AlphaFoldDB" id="A0A4Y7SJX5"/>
<dbReference type="EMBL" id="QPFP01000096">
    <property type="protein sequence ID" value="TEB22125.1"/>
    <property type="molecule type" value="Genomic_DNA"/>
</dbReference>
<reference evidence="2 3" key="1">
    <citation type="journal article" date="2019" name="Nat. Ecol. Evol.">
        <title>Megaphylogeny resolves global patterns of mushroom evolution.</title>
        <authorList>
            <person name="Varga T."/>
            <person name="Krizsan K."/>
            <person name="Foldi C."/>
            <person name="Dima B."/>
            <person name="Sanchez-Garcia M."/>
            <person name="Sanchez-Ramirez S."/>
            <person name="Szollosi G.J."/>
            <person name="Szarkandi J.G."/>
            <person name="Papp V."/>
            <person name="Albert L."/>
            <person name="Andreopoulos W."/>
            <person name="Angelini C."/>
            <person name="Antonin V."/>
            <person name="Barry K.W."/>
            <person name="Bougher N.L."/>
            <person name="Buchanan P."/>
            <person name="Buyck B."/>
            <person name="Bense V."/>
            <person name="Catcheside P."/>
            <person name="Chovatia M."/>
            <person name="Cooper J."/>
            <person name="Damon W."/>
            <person name="Desjardin D."/>
            <person name="Finy P."/>
            <person name="Geml J."/>
            <person name="Haridas S."/>
            <person name="Hughes K."/>
            <person name="Justo A."/>
            <person name="Karasinski D."/>
            <person name="Kautmanova I."/>
            <person name="Kiss B."/>
            <person name="Kocsube S."/>
            <person name="Kotiranta H."/>
            <person name="LaButti K.M."/>
            <person name="Lechner B.E."/>
            <person name="Liimatainen K."/>
            <person name="Lipzen A."/>
            <person name="Lukacs Z."/>
            <person name="Mihaltcheva S."/>
            <person name="Morgado L.N."/>
            <person name="Niskanen T."/>
            <person name="Noordeloos M.E."/>
            <person name="Ohm R.A."/>
            <person name="Ortiz-Santana B."/>
            <person name="Ovrebo C."/>
            <person name="Racz N."/>
            <person name="Riley R."/>
            <person name="Savchenko A."/>
            <person name="Shiryaev A."/>
            <person name="Soop K."/>
            <person name="Spirin V."/>
            <person name="Szebenyi C."/>
            <person name="Tomsovsky M."/>
            <person name="Tulloss R.E."/>
            <person name="Uehling J."/>
            <person name="Grigoriev I.V."/>
            <person name="Vagvolgyi C."/>
            <person name="Papp T."/>
            <person name="Martin F.M."/>
            <person name="Miettinen O."/>
            <person name="Hibbett D.S."/>
            <person name="Nagy L.G."/>
        </authorList>
    </citation>
    <scope>NUCLEOTIDE SEQUENCE [LARGE SCALE GENOMIC DNA]</scope>
    <source>
        <strain evidence="2 3">FP101781</strain>
    </source>
</reference>
<feature type="compositionally biased region" description="Polar residues" evidence="1">
    <location>
        <begin position="152"/>
        <end position="168"/>
    </location>
</feature>
<gene>
    <name evidence="2" type="ORF">FA13DRAFT_1716266</name>
</gene>
<proteinExistence type="predicted"/>
<name>A0A4Y7SJX5_COPMI</name>
<protein>
    <submittedName>
        <fullName evidence="2">Uncharacterized protein</fullName>
    </submittedName>
</protein>
<comment type="caution">
    <text evidence="2">The sequence shown here is derived from an EMBL/GenBank/DDBJ whole genome shotgun (WGS) entry which is preliminary data.</text>
</comment>
<keyword evidence="3" id="KW-1185">Reference proteome</keyword>
<evidence type="ECO:0000313" key="3">
    <source>
        <dbReference type="Proteomes" id="UP000298030"/>
    </source>
</evidence>
<dbReference type="Proteomes" id="UP000298030">
    <property type="component" value="Unassembled WGS sequence"/>
</dbReference>
<organism evidence="2 3">
    <name type="scientific">Coprinellus micaceus</name>
    <name type="common">Glistening ink-cap mushroom</name>
    <name type="synonym">Coprinus micaceus</name>
    <dbReference type="NCBI Taxonomy" id="71717"/>
    <lineage>
        <taxon>Eukaryota</taxon>
        <taxon>Fungi</taxon>
        <taxon>Dikarya</taxon>
        <taxon>Basidiomycota</taxon>
        <taxon>Agaricomycotina</taxon>
        <taxon>Agaricomycetes</taxon>
        <taxon>Agaricomycetidae</taxon>
        <taxon>Agaricales</taxon>
        <taxon>Agaricineae</taxon>
        <taxon>Psathyrellaceae</taxon>
        <taxon>Coprinellus</taxon>
    </lineage>
</organism>
<accession>A0A4Y7SJX5</accession>
<evidence type="ECO:0000313" key="2">
    <source>
        <dbReference type="EMBL" id="TEB22125.1"/>
    </source>
</evidence>
<evidence type="ECO:0000256" key="1">
    <source>
        <dbReference type="SAM" id="MobiDB-lite"/>
    </source>
</evidence>
<feature type="region of interest" description="Disordered" evidence="1">
    <location>
        <begin position="138"/>
        <end position="179"/>
    </location>
</feature>